<gene>
    <name evidence="9" type="primary">ATX1</name>
    <name evidence="9" type="ORF">EC973_003659</name>
</gene>
<keyword evidence="5" id="KW-0406">Ion transport</keyword>
<comment type="caution">
    <text evidence="9">The sequence shown here is derived from an EMBL/GenBank/DDBJ whole genome shotgun (WGS) entry which is preliminary data.</text>
</comment>
<reference evidence="9" key="1">
    <citation type="submission" date="2020-01" db="EMBL/GenBank/DDBJ databases">
        <title>Genome Sequencing of Three Apophysomyces-Like Fungal Strains Confirms a Novel Fungal Genus in the Mucoromycota with divergent Burkholderia-like Endosymbiotic Bacteria.</title>
        <authorList>
            <person name="Stajich J.E."/>
            <person name="Macias A.M."/>
            <person name="Carter-House D."/>
            <person name="Lovett B."/>
            <person name="Kasson L.R."/>
            <person name="Berry K."/>
            <person name="Grigoriev I."/>
            <person name="Chang Y."/>
            <person name="Spatafora J."/>
            <person name="Kasson M.T."/>
        </authorList>
    </citation>
    <scope>NUCLEOTIDE SEQUENCE</scope>
    <source>
        <strain evidence="9">NRRL A-21654</strain>
    </source>
</reference>
<evidence type="ECO:0000313" key="10">
    <source>
        <dbReference type="Proteomes" id="UP000605846"/>
    </source>
</evidence>
<keyword evidence="1" id="KW-0813">Transport</keyword>
<accession>A0A8H7BMB9</accession>
<proteinExistence type="inferred from homology"/>
<keyword evidence="10" id="KW-1185">Reference proteome</keyword>
<dbReference type="InterPro" id="IPR036163">
    <property type="entry name" value="HMA_dom_sf"/>
</dbReference>
<dbReference type="CDD" id="cd00371">
    <property type="entry name" value="HMA"/>
    <property type="match status" value="1"/>
</dbReference>
<dbReference type="GO" id="GO:0006825">
    <property type="term" value="P:copper ion transport"/>
    <property type="evidence" value="ECO:0007669"/>
    <property type="project" value="UniProtKB-KW"/>
</dbReference>
<dbReference type="Proteomes" id="UP000605846">
    <property type="component" value="Unassembled WGS sequence"/>
</dbReference>
<evidence type="ECO:0000256" key="3">
    <source>
        <dbReference type="ARBA" id="ARBA00022796"/>
    </source>
</evidence>
<dbReference type="GO" id="GO:0046872">
    <property type="term" value="F:metal ion binding"/>
    <property type="evidence" value="ECO:0007669"/>
    <property type="project" value="UniProtKB-KW"/>
</dbReference>
<dbReference type="PROSITE" id="PS50846">
    <property type="entry name" value="HMA_2"/>
    <property type="match status" value="1"/>
</dbReference>
<dbReference type="Pfam" id="PF00403">
    <property type="entry name" value="HMA"/>
    <property type="match status" value="1"/>
</dbReference>
<organism evidence="9 10">
    <name type="scientific">Apophysomyces ossiformis</name>
    <dbReference type="NCBI Taxonomy" id="679940"/>
    <lineage>
        <taxon>Eukaryota</taxon>
        <taxon>Fungi</taxon>
        <taxon>Fungi incertae sedis</taxon>
        <taxon>Mucoromycota</taxon>
        <taxon>Mucoromycotina</taxon>
        <taxon>Mucoromycetes</taxon>
        <taxon>Mucorales</taxon>
        <taxon>Mucorineae</taxon>
        <taxon>Mucoraceae</taxon>
        <taxon>Apophysomyces</taxon>
    </lineage>
</organism>
<evidence type="ECO:0000256" key="2">
    <source>
        <dbReference type="ARBA" id="ARBA00022723"/>
    </source>
</evidence>
<feature type="domain" description="HMA" evidence="8">
    <location>
        <begin position="1"/>
        <end position="55"/>
    </location>
</feature>
<evidence type="ECO:0000256" key="4">
    <source>
        <dbReference type="ARBA" id="ARBA00023008"/>
    </source>
</evidence>
<dbReference type="PANTHER" id="PTHR46365:SF1">
    <property type="entry name" value="COPPER TRANSPORT PROTEIN ATOX1"/>
    <property type="match status" value="1"/>
</dbReference>
<dbReference type="OrthoDB" id="689350at2759"/>
<keyword evidence="2" id="KW-0479">Metal-binding</keyword>
<keyword evidence="3" id="KW-0187">Copper transport</keyword>
<dbReference type="SUPFAM" id="SSF55008">
    <property type="entry name" value="HMA, heavy metal-associated domain"/>
    <property type="match status" value="1"/>
</dbReference>
<evidence type="ECO:0000313" key="9">
    <source>
        <dbReference type="EMBL" id="KAF7722146.1"/>
    </source>
</evidence>
<dbReference type="EMBL" id="JABAYA010000211">
    <property type="protein sequence ID" value="KAF7722146.1"/>
    <property type="molecule type" value="Genomic_DNA"/>
</dbReference>
<sequence length="56" mass="6001">MACSGCSGAVNRALSKIEGVQNIEISLEKQEVVVETALPRETILEAIKKTGKTVKE</sequence>
<dbReference type="GO" id="GO:0005829">
    <property type="term" value="C:cytosol"/>
    <property type="evidence" value="ECO:0007669"/>
    <property type="project" value="TreeGrafter"/>
</dbReference>
<evidence type="ECO:0000256" key="5">
    <source>
        <dbReference type="ARBA" id="ARBA00023065"/>
    </source>
</evidence>
<dbReference type="AlphaFoldDB" id="A0A8H7BMB9"/>
<dbReference type="InterPro" id="IPR006121">
    <property type="entry name" value="HMA_dom"/>
</dbReference>
<comment type="similarity">
    <text evidence="7">Belongs to the ATX1 family.</text>
</comment>
<protein>
    <submittedName>
        <fullName evidence="9">Cytosolic copper metallochaperone</fullName>
    </submittedName>
</protein>
<evidence type="ECO:0000256" key="6">
    <source>
        <dbReference type="ARBA" id="ARBA00023186"/>
    </source>
</evidence>
<dbReference type="Gene3D" id="3.30.70.100">
    <property type="match status" value="1"/>
</dbReference>
<dbReference type="FunFam" id="3.30.70.100:FF:000008">
    <property type="entry name" value="Copper transport protein ATOX1"/>
    <property type="match status" value="1"/>
</dbReference>
<keyword evidence="4" id="KW-0186">Copper</keyword>
<dbReference type="PANTHER" id="PTHR46365">
    <property type="entry name" value="COPPER TRANSPORT PROTEIN ATOX1"/>
    <property type="match status" value="1"/>
</dbReference>
<keyword evidence="6" id="KW-0143">Chaperone</keyword>
<evidence type="ECO:0000259" key="8">
    <source>
        <dbReference type="PROSITE" id="PS50846"/>
    </source>
</evidence>
<evidence type="ECO:0000256" key="1">
    <source>
        <dbReference type="ARBA" id="ARBA00022448"/>
    </source>
</evidence>
<evidence type="ECO:0000256" key="7">
    <source>
        <dbReference type="ARBA" id="ARBA00038171"/>
    </source>
</evidence>
<name>A0A8H7BMB9_9FUNG</name>
<dbReference type="GO" id="GO:0016531">
    <property type="term" value="F:copper chaperone activity"/>
    <property type="evidence" value="ECO:0007669"/>
    <property type="project" value="TreeGrafter"/>
</dbReference>
<dbReference type="InterPro" id="IPR051881">
    <property type="entry name" value="Copper_transport_ATOX1-like"/>
</dbReference>